<feature type="compositionally biased region" description="Basic residues" evidence="1">
    <location>
        <begin position="114"/>
        <end position="126"/>
    </location>
</feature>
<evidence type="ECO:0000256" key="1">
    <source>
        <dbReference type="SAM" id="MobiDB-lite"/>
    </source>
</evidence>
<evidence type="ECO:0000313" key="2">
    <source>
        <dbReference type="EMBL" id="CAE0267525.1"/>
    </source>
</evidence>
<dbReference type="EMBL" id="HBIB01045571">
    <property type="protein sequence ID" value="CAE0267525.1"/>
    <property type="molecule type" value="Transcribed_RNA"/>
</dbReference>
<feature type="compositionally biased region" description="Polar residues" evidence="1">
    <location>
        <begin position="33"/>
        <end position="48"/>
    </location>
</feature>
<name>A0A7S3GIL5_9EUKA</name>
<feature type="compositionally biased region" description="Low complexity" evidence="1">
    <location>
        <begin position="100"/>
        <end position="112"/>
    </location>
</feature>
<reference evidence="2" key="1">
    <citation type="submission" date="2021-01" db="EMBL/GenBank/DDBJ databases">
        <authorList>
            <person name="Corre E."/>
            <person name="Pelletier E."/>
            <person name="Niang G."/>
            <person name="Scheremetjew M."/>
            <person name="Finn R."/>
            <person name="Kale V."/>
            <person name="Holt S."/>
            <person name="Cochrane G."/>
            <person name="Meng A."/>
            <person name="Brown T."/>
            <person name="Cohen L."/>
        </authorList>
    </citation>
    <scope>NUCLEOTIDE SEQUENCE</scope>
    <source>
        <strain evidence="2">NIES-2562</strain>
    </source>
</reference>
<dbReference type="EMBL" id="HBIB01045572">
    <property type="protein sequence ID" value="CAE0267526.1"/>
    <property type="molecule type" value="Transcribed_RNA"/>
</dbReference>
<protein>
    <submittedName>
        <fullName evidence="2">Uncharacterized protein</fullName>
    </submittedName>
</protein>
<gene>
    <name evidence="2" type="ORF">PBIL07802_LOCUS29870</name>
    <name evidence="3" type="ORF">PBIL07802_LOCUS29871</name>
</gene>
<accession>A0A7S3GIL5</accession>
<proteinExistence type="predicted"/>
<organism evidence="2">
    <name type="scientific">Palpitomonas bilix</name>
    <dbReference type="NCBI Taxonomy" id="652834"/>
    <lineage>
        <taxon>Eukaryota</taxon>
        <taxon>Eukaryota incertae sedis</taxon>
    </lineage>
</organism>
<sequence length="242" mass="26987">MDNERVPDSEESYIVQFSEFAPNPTKSDDAQEESSSNTVNKNEASRNSALIFAGAQEESGSNEVTGCRFGEAGQEEKQGNKQLITLDKLLSDPLFLAPSLEASSSNSNKSPKQNAHKVKKPKKVKKAKRVKKAKNYRVAANFHDALAHARELYKKAPEKFFADGSKPVVELFLAGGMDSFKKEGCLLSKEKEETTFEHEMILIEHLENLLAAYKVYFPQLLLPSCSARLRDSKLSRTCLLRV</sequence>
<feature type="region of interest" description="Disordered" evidence="1">
    <location>
        <begin position="100"/>
        <end position="126"/>
    </location>
</feature>
<evidence type="ECO:0000313" key="3">
    <source>
        <dbReference type="EMBL" id="CAE0267526.1"/>
    </source>
</evidence>
<dbReference type="AlphaFoldDB" id="A0A7S3GIL5"/>
<feature type="region of interest" description="Disordered" evidence="1">
    <location>
        <begin position="19"/>
        <end position="78"/>
    </location>
</feature>